<evidence type="ECO:0000256" key="1">
    <source>
        <dbReference type="SAM" id="MobiDB-lite"/>
    </source>
</evidence>
<protein>
    <submittedName>
        <fullName evidence="2">Uncharacterized protein</fullName>
    </submittedName>
</protein>
<sequence>MSGRSPVSYSKGGHHKTFPNPAPRDRRQAASPNAQKQSLPPAYHEVNTKRSFKKIIGHEISFIMLLLAAQTLSDLGLMNNFLSTELMSDAFRFTGRPSHDDDRFSSSYSSYYSDEKCYTYSSELSEGVSSSNSNTEGTKSGEDEDEEEEETHRNAALHYVSTRSSATQRAFNRNDKVWYNIMGFLSFEENLNIRAVSKFHFRQSLNFAAVMRMPNTGAPAVFIPCRVDLEKNEQVVEDSLSTPKPDSWTCLQCGLYNRDSTATTCAEMYCQAPRPASQCRLFLGQLRRDATVPMVKWLMEEVVQANPQDLIMVENHRNAHTRRGKGCAWPTVRTDTGSADRLLSLHHRLFFDALNGVEGVWWVPNNAESINALEKEANARAAGASHPKHMPRGTIVVELPAHYKHTREPSVSTPQAAQPPPYYPATAEYQAEAYDAYPAAYPYPCDDYAVVFEGPTMWRHNPYAAVMLME</sequence>
<keyword evidence="3" id="KW-1185">Reference proteome</keyword>
<feature type="region of interest" description="Disordered" evidence="1">
    <location>
        <begin position="1"/>
        <end position="42"/>
    </location>
</feature>
<dbReference type="AlphaFoldDB" id="A0A7G2CHR5"/>
<dbReference type="VEuPathDB" id="TriTrypDB:ADEAN_000595300"/>
<organism evidence="2 3">
    <name type="scientific">Angomonas deanei</name>
    <dbReference type="NCBI Taxonomy" id="59799"/>
    <lineage>
        <taxon>Eukaryota</taxon>
        <taxon>Discoba</taxon>
        <taxon>Euglenozoa</taxon>
        <taxon>Kinetoplastea</taxon>
        <taxon>Metakinetoplastina</taxon>
        <taxon>Trypanosomatida</taxon>
        <taxon>Trypanosomatidae</taxon>
        <taxon>Strigomonadinae</taxon>
        <taxon>Angomonas</taxon>
    </lineage>
</organism>
<gene>
    <name evidence="2" type="ORF">ADEAN_000595300</name>
</gene>
<dbReference type="PANTHER" id="PTHR37561">
    <property type="entry name" value="F-BOX DOMAIN-CONTAINING PROTEIN"/>
    <property type="match status" value="1"/>
</dbReference>
<dbReference type="EMBL" id="LR877155">
    <property type="protein sequence ID" value="CAD2218464.1"/>
    <property type="molecule type" value="Genomic_DNA"/>
</dbReference>
<accession>A0A7G2CHR5</accession>
<dbReference type="Proteomes" id="UP000515908">
    <property type="component" value="Chromosome 11"/>
</dbReference>
<evidence type="ECO:0000313" key="3">
    <source>
        <dbReference type="Proteomes" id="UP000515908"/>
    </source>
</evidence>
<feature type="compositionally biased region" description="Low complexity" evidence="1">
    <location>
        <begin position="124"/>
        <end position="138"/>
    </location>
</feature>
<dbReference type="PANTHER" id="PTHR37561:SF3">
    <property type="entry name" value="F-BOX DOMAIN-CONTAINING PROTEIN"/>
    <property type="match status" value="1"/>
</dbReference>
<proteinExistence type="predicted"/>
<reference evidence="2 3" key="1">
    <citation type="submission" date="2020-08" db="EMBL/GenBank/DDBJ databases">
        <authorList>
            <person name="Newling K."/>
            <person name="Davey J."/>
            <person name="Forrester S."/>
        </authorList>
    </citation>
    <scope>NUCLEOTIDE SEQUENCE [LARGE SCALE GENOMIC DNA]</scope>
    <source>
        <strain evidence="3">Crithidia deanei Carvalho (ATCC PRA-265)</strain>
    </source>
</reference>
<evidence type="ECO:0000313" key="2">
    <source>
        <dbReference type="EMBL" id="CAD2218464.1"/>
    </source>
</evidence>
<name>A0A7G2CHR5_9TRYP</name>
<feature type="region of interest" description="Disordered" evidence="1">
    <location>
        <begin position="124"/>
        <end position="153"/>
    </location>
</feature>